<dbReference type="EMBL" id="AYRR01000006">
    <property type="protein sequence ID" value="ETD96303.1"/>
    <property type="molecule type" value="Genomic_DNA"/>
</dbReference>
<organism evidence="1 2">
    <name type="scientific">Streptococcus mitis 21/39</name>
    <dbReference type="NCBI Taxonomy" id="1415765"/>
    <lineage>
        <taxon>Bacteria</taxon>
        <taxon>Bacillati</taxon>
        <taxon>Bacillota</taxon>
        <taxon>Bacilli</taxon>
        <taxon>Lactobacillales</taxon>
        <taxon>Streptococcaceae</taxon>
        <taxon>Streptococcus</taxon>
        <taxon>Streptococcus mitis group</taxon>
    </lineage>
</organism>
<name>V8I7X7_STRMT</name>
<dbReference type="RefSeq" id="WP_023944107.1">
    <property type="nucleotide sequence ID" value="NZ_AYRR01000006.1"/>
</dbReference>
<sequence length="73" mass="8525">MKKFLLGFVLTAYSILLIYSLFNLEKVSLESCILLVALTYYINKKETFKPKVNYTNNILGSNYQFTAMTEKER</sequence>
<reference evidence="1 2" key="1">
    <citation type="submission" date="2013-11" db="EMBL/GenBank/DDBJ databases">
        <title>Genome sequencing of Streptococcus mitis strains.</title>
        <authorList>
            <person name="Ikryannikova L.N."/>
            <person name="Ilina E.N."/>
            <person name="Kostryukova E.S."/>
            <person name="Karpova I.Y."/>
            <person name="Semashko T.A."/>
            <person name="Larin A.K."/>
            <person name="Ischenko D.S."/>
            <person name="Savinova T.A."/>
            <person name="Dubovickaya V.A."/>
            <person name="Sidorenko S.V."/>
            <person name="Govorun V.M."/>
        </authorList>
    </citation>
    <scope>NUCLEOTIDE SEQUENCE [LARGE SCALE GENOMIC DNA]</scope>
    <source>
        <strain evidence="1 2">21/39</strain>
    </source>
</reference>
<accession>V8I7X7</accession>
<protein>
    <submittedName>
        <fullName evidence="1">Uncharacterized protein</fullName>
    </submittedName>
</protein>
<evidence type="ECO:0000313" key="1">
    <source>
        <dbReference type="EMBL" id="ETD96303.1"/>
    </source>
</evidence>
<comment type="caution">
    <text evidence="1">The sequence shown here is derived from an EMBL/GenBank/DDBJ whole genome shotgun (WGS) entry which is preliminary data.</text>
</comment>
<gene>
    <name evidence="1" type="ORF">U757_05925</name>
</gene>
<dbReference type="AlphaFoldDB" id="V8I7X7"/>
<evidence type="ECO:0000313" key="2">
    <source>
        <dbReference type="Proteomes" id="UP000018717"/>
    </source>
</evidence>
<proteinExistence type="predicted"/>
<dbReference type="PATRIC" id="fig|1415765.3.peg.1142"/>
<dbReference type="Proteomes" id="UP000018717">
    <property type="component" value="Unassembled WGS sequence"/>
</dbReference>